<keyword evidence="1" id="KW-0479">Metal-binding</keyword>
<evidence type="ECO:0000313" key="5">
    <source>
        <dbReference type="Proteomes" id="UP000641853"/>
    </source>
</evidence>
<protein>
    <recommendedName>
        <fullName evidence="3">CCHC-type domain-containing protein</fullName>
    </recommendedName>
</protein>
<keyword evidence="1" id="KW-0862">Zinc</keyword>
<organism evidence="4 5">
    <name type="scientific">Aspergillus felis</name>
    <dbReference type="NCBI Taxonomy" id="1287682"/>
    <lineage>
        <taxon>Eukaryota</taxon>
        <taxon>Fungi</taxon>
        <taxon>Dikarya</taxon>
        <taxon>Ascomycota</taxon>
        <taxon>Pezizomycotina</taxon>
        <taxon>Eurotiomycetes</taxon>
        <taxon>Eurotiomycetidae</taxon>
        <taxon>Eurotiales</taxon>
        <taxon>Aspergillaceae</taxon>
        <taxon>Aspergillus</taxon>
        <taxon>Aspergillus subgen. Fumigati</taxon>
    </lineage>
</organism>
<dbReference type="GO" id="GO:0008270">
    <property type="term" value="F:zinc ion binding"/>
    <property type="evidence" value="ECO:0007669"/>
    <property type="project" value="UniProtKB-KW"/>
</dbReference>
<keyword evidence="1" id="KW-0863">Zinc-finger</keyword>
<sequence>MARPTVSAEEPENQQGAGNRTHDPSTQRTGPDPGFARRLTALLNQTENGGLDEDTYNDGKDPYFKDWLLAIKQKLITNADHFPNPMMRITYVTSRTEGNARKHITPCLQEDAVNPYQDSTDLLKHLENIFADPNRERVTKQKYSTLYMKPSAKWNDFISEFLYLTAEASVPKESWKDNLYNKLSLRMQELTMPAYNNDDKTFREFTDYCSRTATNIKNMERIKARLNSSANACTRGTGVMSRATTLAAAAPSMDNTTACGYTATASPAPSNLDDETRKRLMNEGKCFTCFQVGHTSRSCPTKQAAQLKVLEQPVKPTPKLENRDA</sequence>
<comment type="caution">
    <text evidence="4">The sequence shown here is derived from an EMBL/GenBank/DDBJ whole genome shotgun (WGS) entry which is preliminary data.</text>
</comment>
<dbReference type="SUPFAM" id="SSF57756">
    <property type="entry name" value="Retrovirus zinc finger-like domains"/>
    <property type="match status" value="1"/>
</dbReference>
<dbReference type="Gene3D" id="4.10.60.10">
    <property type="entry name" value="Zinc finger, CCHC-type"/>
    <property type="match status" value="1"/>
</dbReference>
<dbReference type="GO" id="GO:0003676">
    <property type="term" value="F:nucleic acid binding"/>
    <property type="evidence" value="ECO:0007669"/>
    <property type="project" value="InterPro"/>
</dbReference>
<dbReference type="EMBL" id="JACBAG010001686">
    <property type="protein sequence ID" value="KAF7183950.1"/>
    <property type="molecule type" value="Genomic_DNA"/>
</dbReference>
<proteinExistence type="predicted"/>
<dbReference type="PROSITE" id="PS50158">
    <property type="entry name" value="ZF_CCHC"/>
    <property type="match status" value="1"/>
</dbReference>
<gene>
    <name evidence="4" type="ORF">CNMCM7691_004440</name>
</gene>
<dbReference type="InterPro" id="IPR036875">
    <property type="entry name" value="Znf_CCHC_sf"/>
</dbReference>
<dbReference type="Proteomes" id="UP000641853">
    <property type="component" value="Unassembled WGS sequence"/>
</dbReference>
<dbReference type="SMART" id="SM00343">
    <property type="entry name" value="ZnF_C2HC"/>
    <property type="match status" value="1"/>
</dbReference>
<keyword evidence="5" id="KW-1185">Reference proteome</keyword>
<evidence type="ECO:0000256" key="2">
    <source>
        <dbReference type="SAM" id="MobiDB-lite"/>
    </source>
</evidence>
<dbReference type="InterPro" id="IPR001878">
    <property type="entry name" value="Znf_CCHC"/>
</dbReference>
<accession>A0A8H6VEG0</accession>
<evidence type="ECO:0000313" key="4">
    <source>
        <dbReference type="EMBL" id="KAF7183950.1"/>
    </source>
</evidence>
<evidence type="ECO:0000259" key="3">
    <source>
        <dbReference type="PROSITE" id="PS50158"/>
    </source>
</evidence>
<name>A0A8H6VEG0_9EURO</name>
<evidence type="ECO:0000256" key="1">
    <source>
        <dbReference type="PROSITE-ProRule" id="PRU00047"/>
    </source>
</evidence>
<reference evidence="4" key="1">
    <citation type="submission" date="2020-06" db="EMBL/GenBank/DDBJ databases">
        <title>Draft genome sequences of strains closely related to Aspergillus parafelis and Aspergillus hiratsukae.</title>
        <authorList>
            <person name="Dos Santos R.A.C."/>
            <person name="Rivero-Menendez O."/>
            <person name="Steenwyk J.L."/>
            <person name="Mead M.E."/>
            <person name="Goldman G.H."/>
            <person name="Alastruey-Izquierdo A."/>
            <person name="Rokas A."/>
        </authorList>
    </citation>
    <scope>NUCLEOTIDE SEQUENCE</scope>
    <source>
        <strain evidence="4">CNM-CM7691</strain>
    </source>
</reference>
<feature type="region of interest" description="Disordered" evidence="2">
    <location>
        <begin position="1"/>
        <end position="35"/>
    </location>
</feature>
<dbReference type="AlphaFoldDB" id="A0A8H6VEG0"/>
<feature type="domain" description="CCHC-type" evidence="3">
    <location>
        <begin position="285"/>
        <end position="300"/>
    </location>
</feature>